<dbReference type="Gene3D" id="3.30.465.10">
    <property type="match status" value="1"/>
</dbReference>
<dbReference type="PIRSF" id="PIRSF000136">
    <property type="entry name" value="LGO_GLO"/>
    <property type="match status" value="1"/>
</dbReference>
<dbReference type="InterPro" id="IPR007173">
    <property type="entry name" value="ALO_C"/>
</dbReference>
<feature type="domain" description="FAD-binding PCMH-type" evidence="2">
    <location>
        <begin position="13"/>
        <end position="186"/>
    </location>
</feature>
<gene>
    <name evidence="3" type="ORF">O4220_20270</name>
</gene>
<evidence type="ECO:0000259" key="2">
    <source>
        <dbReference type="PROSITE" id="PS51387"/>
    </source>
</evidence>
<accession>A0ABT4MIP7</accession>
<dbReference type="InterPro" id="IPR016166">
    <property type="entry name" value="FAD-bd_PCMH"/>
</dbReference>
<evidence type="ECO:0000313" key="4">
    <source>
        <dbReference type="Proteomes" id="UP001081071"/>
    </source>
</evidence>
<dbReference type="NCBIfam" id="TIGR01679">
    <property type="entry name" value="bact_FAD_ox"/>
    <property type="match status" value="1"/>
</dbReference>
<evidence type="ECO:0000256" key="1">
    <source>
        <dbReference type="ARBA" id="ARBA00023002"/>
    </source>
</evidence>
<dbReference type="InterPro" id="IPR006094">
    <property type="entry name" value="Oxid_FAD_bind_N"/>
</dbReference>
<proteinExistence type="predicted"/>
<dbReference type="InterPro" id="IPR010031">
    <property type="entry name" value="FAD_lactone_oxidase-like"/>
</dbReference>
<evidence type="ECO:0000313" key="3">
    <source>
        <dbReference type="EMBL" id="MCZ4520854.1"/>
    </source>
</evidence>
<dbReference type="Gene3D" id="3.30.43.10">
    <property type="entry name" value="Uridine Diphospho-n-acetylenolpyruvylglucosamine Reductase, domain 2"/>
    <property type="match status" value="1"/>
</dbReference>
<dbReference type="SUPFAM" id="SSF56176">
    <property type="entry name" value="FAD-binding/transporter-associated domain-like"/>
    <property type="match status" value="1"/>
</dbReference>
<dbReference type="InterPro" id="IPR016171">
    <property type="entry name" value="Vanillyl_alc_oxidase_C-sub2"/>
</dbReference>
<dbReference type="Proteomes" id="UP001081071">
    <property type="component" value="Unassembled WGS sequence"/>
</dbReference>
<dbReference type="InterPro" id="IPR016167">
    <property type="entry name" value="FAD-bd_PCMH_sub1"/>
</dbReference>
<name>A0ABT4MIP7_9NOCA</name>
<dbReference type="Pfam" id="PF01565">
    <property type="entry name" value="FAD_binding_4"/>
    <property type="match status" value="1"/>
</dbReference>
<dbReference type="RefSeq" id="WP_269607254.1">
    <property type="nucleotide sequence ID" value="NZ_JAPWIJ010000008.1"/>
</dbReference>
<dbReference type="Gene3D" id="3.30.70.2520">
    <property type="match status" value="1"/>
</dbReference>
<dbReference type="InterPro" id="IPR016169">
    <property type="entry name" value="FAD-bd_PCMH_sub2"/>
</dbReference>
<dbReference type="PROSITE" id="PS51387">
    <property type="entry name" value="FAD_PCMH"/>
    <property type="match status" value="1"/>
</dbReference>
<keyword evidence="4" id="KW-1185">Reference proteome</keyword>
<keyword evidence="1" id="KW-0560">Oxidoreductase</keyword>
<comment type="caution">
    <text evidence="3">The sequence shown here is derived from an EMBL/GenBank/DDBJ whole genome shotgun (WGS) entry which is preliminary data.</text>
</comment>
<dbReference type="EMBL" id="JAPWIJ010000008">
    <property type="protein sequence ID" value="MCZ4520854.1"/>
    <property type="molecule type" value="Genomic_DNA"/>
</dbReference>
<protein>
    <submittedName>
        <fullName evidence="3">FAD-binding protein</fullName>
    </submittedName>
</protein>
<dbReference type="Gene3D" id="1.10.45.10">
    <property type="entry name" value="Vanillyl-alcohol Oxidase, Chain A, domain 4"/>
    <property type="match status" value="1"/>
</dbReference>
<reference evidence="3" key="1">
    <citation type="submission" date="2022-12" db="EMBL/GenBank/DDBJ databases">
        <authorList>
            <person name="Krivoruchko A.V."/>
            <person name="Elkin A."/>
        </authorList>
    </citation>
    <scope>NUCLEOTIDE SEQUENCE</scope>
    <source>
        <strain evidence="3">IEGM 1391</strain>
    </source>
</reference>
<sequence length="437" mass="48379">MIGRPWQNWAGNQHAFPSDRAEPASVDELRSVLQRAIEGSRPVRCVGAGHSFTPIAVADGVQISLDSLRGIESVVRNDDGSAQVTVLAGTRLRELTAQLWDLGLAMTNLGDIDEQSVAGAISTGTHGTGARFGGIATQVQALELMTADGRLVRCSRDENAELFDAARIGLGALGVITRVTLHCVPAFALRAVEEPSTLTATLAELETTVAAVDHFEFYWFPHTDRVLTKRNTRLPGNAELRPLGKVRSYLDDELLSNTVFEGLNRVVTRVPALIPRLNAVSARALSAREYTDRSYRVFASSRTVKFVEMEYAVPASEIGWVLREVDRWLEQSSMSIAFPVEVRFAAADDIWLSTAYGRPTAYIAVHQYHRRDHREYFDAVEAICRSVGGRPHWGKLHSLGGDALRDTYEHFDDFVRIRDSMDPTKLFGSNYLEHLLS</sequence>
<dbReference type="InterPro" id="IPR036318">
    <property type="entry name" value="FAD-bd_PCMH-like_sf"/>
</dbReference>
<organism evidence="3 4">
    <name type="scientific">Rhodococcus ruber</name>
    <dbReference type="NCBI Taxonomy" id="1830"/>
    <lineage>
        <taxon>Bacteria</taxon>
        <taxon>Bacillati</taxon>
        <taxon>Actinomycetota</taxon>
        <taxon>Actinomycetes</taxon>
        <taxon>Mycobacteriales</taxon>
        <taxon>Nocardiaceae</taxon>
        <taxon>Rhodococcus</taxon>
    </lineage>
</organism>
<dbReference type="PANTHER" id="PTHR43762:SF1">
    <property type="entry name" value="D-ARABINONO-1,4-LACTONE OXIDASE"/>
    <property type="match status" value="1"/>
</dbReference>
<dbReference type="PANTHER" id="PTHR43762">
    <property type="entry name" value="L-GULONOLACTONE OXIDASE"/>
    <property type="match status" value="1"/>
</dbReference>
<dbReference type="Pfam" id="PF04030">
    <property type="entry name" value="ALO"/>
    <property type="match status" value="1"/>
</dbReference>